<dbReference type="STRING" id="454.Lisr_1523"/>
<dbReference type="RefSeq" id="WP_058501876.1">
    <property type="nucleotide sequence ID" value="NZ_CAAAJA010000110.1"/>
</dbReference>
<gene>
    <name evidence="1" type="ORF">Lisr_1523</name>
</gene>
<name>A0A0W0VPG5_9GAMM</name>
<dbReference type="AlphaFoldDB" id="A0A0W0VPG5"/>
<dbReference type="EMBL" id="LNYH01000089">
    <property type="protein sequence ID" value="KTD21998.1"/>
    <property type="molecule type" value="Genomic_DNA"/>
</dbReference>
<keyword evidence="2" id="KW-1185">Reference proteome</keyword>
<comment type="caution">
    <text evidence="1">The sequence shown here is derived from an EMBL/GenBank/DDBJ whole genome shotgun (WGS) entry which is preliminary data.</text>
</comment>
<reference evidence="1 2" key="1">
    <citation type="submission" date="2015-11" db="EMBL/GenBank/DDBJ databases">
        <title>Genomic analysis of 38 Legionella species identifies large and diverse effector repertoires.</title>
        <authorList>
            <person name="Burstein D."/>
            <person name="Amaro F."/>
            <person name="Zusman T."/>
            <person name="Lifshitz Z."/>
            <person name="Cohen O."/>
            <person name="Gilbert J.A."/>
            <person name="Pupko T."/>
            <person name="Shuman H.A."/>
            <person name="Segal G."/>
        </authorList>
    </citation>
    <scope>NUCLEOTIDE SEQUENCE [LARGE SCALE GENOMIC DNA]</scope>
    <source>
        <strain evidence="1 2">Bercovier 4</strain>
    </source>
</reference>
<dbReference type="PATRIC" id="fig|454.4.peg.1659"/>
<evidence type="ECO:0000313" key="1">
    <source>
        <dbReference type="EMBL" id="KTD21998.1"/>
    </source>
</evidence>
<protein>
    <submittedName>
        <fullName evidence="1">Uncharacterized protein</fullName>
    </submittedName>
</protein>
<evidence type="ECO:0000313" key="2">
    <source>
        <dbReference type="Proteomes" id="UP000054761"/>
    </source>
</evidence>
<organism evidence="1 2">
    <name type="scientific">Legionella israelensis</name>
    <dbReference type="NCBI Taxonomy" id="454"/>
    <lineage>
        <taxon>Bacteria</taxon>
        <taxon>Pseudomonadati</taxon>
        <taxon>Pseudomonadota</taxon>
        <taxon>Gammaproteobacteria</taxon>
        <taxon>Legionellales</taxon>
        <taxon>Legionellaceae</taxon>
        <taxon>Legionella</taxon>
    </lineage>
</organism>
<dbReference type="Proteomes" id="UP000054761">
    <property type="component" value="Unassembled WGS sequence"/>
</dbReference>
<dbReference type="OrthoDB" id="6107855at2"/>
<accession>A0A0W0VPG5</accession>
<sequence>MSRIRTIKPEFWSSEQVVSCSPSARLLFIGLWNFCDDNGVHQASFVRLKAEVFPCDDFTTKDIELMVHELIQKRLLYEYKVDDTRYWIVTGWRKHQRIDKPTKKHPLPDKFDDNSNSAIGLVCNSSQISCESFDESSTTEWKGMEGKGKDKYICEVKTSPEDLSEPYSIATKEVFEYWKTIMNHPRAKLDNKRKRVITNALKLGYSLFDLKKAIDGCANTSYNMGKNENNQVYDDIGLILRDADHIERFINNACQEDGESKSVSNSQSLMAGVL</sequence>
<proteinExistence type="predicted"/>